<gene>
    <name evidence="5" type="primary">crtN</name>
    <name evidence="5" type="ORF">SAMEA1982600_03326</name>
</gene>
<name>A0A157Q739_9BORD</name>
<evidence type="ECO:0000256" key="3">
    <source>
        <dbReference type="ARBA" id="ARBA00040298"/>
    </source>
</evidence>
<dbReference type="GO" id="GO:0016491">
    <property type="term" value="F:oxidoreductase activity"/>
    <property type="evidence" value="ECO:0007669"/>
    <property type="project" value="UniProtKB-KW"/>
</dbReference>
<comment type="function">
    <text evidence="1">Probable oxidoreductase that may play a role as regulator of mitochondrial function.</text>
</comment>
<accession>A0A157Q739</accession>
<evidence type="ECO:0000313" key="5">
    <source>
        <dbReference type="EMBL" id="SAI41672.1"/>
    </source>
</evidence>
<dbReference type="SUPFAM" id="SSF51905">
    <property type="entry name" value="FAD/NAD(P)-binding domain"/>
    <property type="match status" value="1"/>
</dbReference>
<reference evidence="5 6" key="1">
    <citation type="submission" date="2016-03" db="EMBL/GenBank/DDBJ databases">
        <authorList>
            <consortium name="Pathogen Informatics"/>
        </authorList>
    </citation>
    <scope>NUCLEOTIDE SEQUENCE [LARGE SCALE GENOMIC DNA]</scope>
    <source>
        <strain evidence="5 6">NCTC13364</strain>
    </source>
</reference>
<dbReference type="PANTHER" id="PTHR10668:SF103">
    <property type="entry name" value="PYRIDINE NUCLEOTIDE-DISULFIDE OXIDOREDUCTASE DOMAIN-CONTAINING PROTEIN 2"/>
    <property type="match status" value="1"/>
</dbReference>
<sequence length="528" mass="57694">MAKLDALIIGGGHNGLVCGAYLARAGHSVCVLEAKEQVGGAVVTEELWPGYRFSTASYLMGLLQPKVMLDLELQRHGLEVIPLTPTFQPLERDEAFTFHTDADRLRQEFERFSANDAKAYDRYVVFMRAAADEVRKLLWQVPIDPKADSLSKLLELVSFGWKNRSMLDQLQGIYALMTLSAYDFLGRWFESEDVKAVLGFYSAAAGGVMSMKTPGSAYILLRGFLRENTTPAGGGGVIRGGMGSISQAIMRSGAQHGMQVRCHAKVQEILMEGGRATGVRLDNGETLHAKAVISNAPAKITFLQLLPRTTLAPAFVHEVEHIRDRSTAYKIHLALTGLPKFRLFDPERMGFPYPALVKIGPSVDYIERAFDGSKYGEYAKEPCLAVLTPSALDDTLAPAGHHVVSVFGTHAPYRLRGGDWTQADRDALYEITLDVLERHAPGIRGLVAHGQILVAPDLEQKFSLPGGHVHHGELSADQIFFRRPVPGFADYRTPIKGLFLCGASTHPGGGVTGVPGHNAATVVHKFLR</sequence>
<dbReference type="Gene3D" id="3.50.50.60">
    <property type="entry name" value="FAD/NAD(P)-binding domain"/>
    <property type="match status" value="2"/>
</dbReference>
<dbReference type="Proteomes" id="UP000077037">
    <property type="component" value="Unassembled WGS sequence"/>
</dbReference>
<dbReference type="InterPro" id="IPR002937">
    <property type="entry name" value="Amino_oxidase"/>
</dbReference>
<keyword evidence="5" id="KW-0560">Oxidoreductase</keyword>
<organism evidence="5 6">
    <name type="scientific">Bordetella ansorpii</name>
    <dbReference type="NCBI Taxonomy" id="288768"/>
    <lineage>
        <taxon>Bacteria</taxon>
        <taxon>Pseudomonadati</taxon>
        <taxon>Pseudomonadota</taxon>
        <taxon>Betaproteobacteria</taxon>
        <taxon>Burkholderiales</taxon>
        <taxon>Alcaligenaceae</taxon>
        <taxon>Bordetella</taxon>
    </lineage>
</organism>
<evidence type="ECO:0000259" key="4">
    <source>
        <dbReference type="Pfam" id="PF01593"/>
    </source>
</evidence>
<comment type="subunit">
    <text evidence="2">Interacts with COX5B; this interaction may contribute to localize PYROXD2 to the inner face of the inner mitochondrial membrane.</text>
</comment>
<proteinExistence type="predicted"/>
<feature type="domain" description="Amine oxidase" evidence="4">
    <location>
        <begin position="15"/>
        <end position="513"/>
    </location>
</feature>
<dbReference type="PANTHER" id="PTHR10668">
    <property type="entry name" value="PHYTOENE DEHYDROGENASE"/>
    <property type="match status" value="1"/>
</dbReference>
<evidence type="ECO:0000256" key="2">
    <source>
        <dbReference type="ARBA" id="ARBA00038825"/>
    </source>
</evidence>
<dbReference type="OrthoDB" id="9774675at2"/>
<dbReference type="InterPro" id="IPR036188">
    <property type="entry name" value="FAD/NAD-bd_sf"/>
</dbReference>
<evidence type="ECO:0000313" key="6">
    <source>
        <dbReference type="Proteomes" id="UP000077037"/>
    </source>
</evidence>
<protein>
    <recommendedName>
        <fullName evidence="3">Pyridine nucleotide-disulfide oxidoreductase domain-containing protein 2</fullName>
    </recommendedName>
</protein>
<dbReference type="EMBL" id="FKBS01000017">
    <property type="protein sequence ID" value="SAI41672.1"/>
    <property type="molecule type" value="Genomic_DNA"/>
</dbReference>
<evidence type="ECO:0000256" key="1">
    <source>
        <dbReference type="ARBA" id="ARBA00037217"/>
    </source>
</evidence>
<dbReference type="Pfam" id="PF01593">
    <property type="entry name" value="Amino_oxidase"/>
    <property type="match status" value="1"/>
</dbReference>
<dbReference type="AlphaFoldDB" id="A0A157Q739"/>